<gene>
    <name evidence="2" type="ORF">SVIM_LOCUS148427</name>
</gene>
<evidence type="ECO:0000256" key="1">
    <source>
        <dbReference type="SAM" id="Phobius"/>
    </source>
</evidence>
<sequence length="76" mass="8469">MAGGKSKIGSIRSVFMHADSLDCFLMVLGSLALNFFVSSKLMNNLLIRISDTAQMSSSFPFFSHFQTHKHSTNIRL</sequence>
<evidence type="ECO:0000313" key="2">
    <source>
        <dbReference type="EMBL" id="VFU33012.1"/>
    </source>
</evidence>
<protein>
    <submittedName>
        <fullName evidence="2">Uncharacterized protein</fullName>
    </submittedName>
</protein>
<feature type="transmembrane region" description="Helical" evidence="1">
    <location>
        <begin position="21"/>
        <end position="37"/>
    </location>
</feature>
<dbReference type="EMBL" id="CAADRP010000879">
    <property type="protein sequence ID" value="VFU33012.1"/>
    <property type="molecule type" value="Genomic_DNA"/>
</dbReference>
<dbReference type="AlphaFoldDB" id="A0A6N2KWQ6"/>
<keyword evidence="1" id="KW-1133">Transmembrane helix</keyword>
<keyword evidence="1" id="KW-0812">Transmembrane</keyword>
<accession>A0A6N2KWQ6</accession>
<proteinExistence type="predicted"/>
<reference evidence="2" key="1">
    <citation type="submission" date="2019-03" db="EMBL/GenBank/DDBJ databases">
        <authorList>
            <person name="Mank J."/>
            <person name="Almeida P."/>
        </authorList>
    </citation>
    <scope>NUCLEOTIDE SEQUENCE</scope>
    <source>
        <strain evidence="2">78183</strain>
    </source>
</reference>
<name>A0A6N2KWQ6_SALVM</name>
<organism evidence="2">
    <name type="scientific">Salix viminalis</name>
    <name type="common">Common osier</name>
    <name type="synonym">Basket willow</name>
    <dbReference type="NCBI Taxonomy" id="40686"/>
    <lineage>
        <taxon>Eukaryota</taxon>
        <taxon>Viridiplantae</taxon>
        <taxon>Streptophyta</taxon>
        <taxon>Embryophyta</taxon>
        <taxon>Tracheophyta</taxon>
        <taxon>Spermatophyta</taxon>
        <taxon>Magnoliopsida</taxon>
        <taxon>eudicotyledons</taxon>
        <taxon>Gunneridae</taxon>
        <taxon>Pentapetalae</taxon>
        <taxon>rosids</taxon>
        <taxon>fabids</taxon>
        <taxon>Malpighiales</taxon>
        <taxon>Salicaceae</taxon>
        <taxon>Saliceae</taxon>
        <taxon>Salix</taxon>
    </lineage>
</organism>
<keyword evidence="1" id="KW-0472">Membrane</keyword>